<dbReference type="PaxDb" id="546414-Deide_10201"/>
<keyword evidence="2" id="KW-1185">Reference proteome</keyword>
<dbReference type="EMBL" id="CP001114">
    <property type="protein sequence ID" value="ACO45903.1"/>
    <property type="molecule type" value="Genomic_DNA"/>
</dbReference>
<proteinExistence type="predicted"/>
<protein>
    <submittedName>
        <fullName evidence="1">Uncharacterized protein</fullName>
    </submittedName>
</protein>
<gene>
    <name evidence="1" type="ordered locus">Deide_10201</name>
</gene>
<dbReference type="Proteomes" id="UP000002208">
    <property type="component" value="Chromosome"/>
</dbReference>
<accession>C1CUN6</accession>
<dbReference type="RefSeq" id="WP_012693026.1">
    <property type="nucleotide sequence ID" value="NC_012526.1"/>
</dbReference>
<dbReference type="OrthoDB" id="71879at2"/>
<dbReference type="HOGENOM" id="CLU_1033353_0_0_0"/>
<evidence type="ECO:0000313" key="1">
    <source>
        <dbReference type="EMBL" id="ACO45903.1"/>
    </source>
</evidence>
<organism evidence="1 2">
    <name type="scientific">Deinococcus deserti (strain DSM 17065 / CIP 109153 / LMG 22923 / VCD115)</name>
    <dbReference type="NCBI Taxonomy" id="546414"/>
    <lineage>
        <taxon>Bacteria</taxon>
        <taxon>Thermotogati</taxon>
        <taxon>Deinococcota</taxon>
        <taxon>Deinococci</taxon>
        <taxon>Deinococcales</taxon>
        <taxon>Deinococcaceae</taxon>
        <taxon>Deinococcus</taxon>
    </lineage>
</organism>
<reference evidence="1 2" key="1">
    <citation type="journal article" date="2009" name="PLoS Genet.">
        <title>Alliance of proteomics and genomics to unravel the specificities of Sahara bacterium Deinococcus deserti.</title>
        <authorList>
            <person name="de Groot A."/>
            <person name="Dulermo R."/>
            <person name="Ortet P."/>
            <person name="Blanchard L."/>
            <person name="Guerin P."/>
            <person name="Fernandez B."/>
            <person name="Vacherie B."/>
            <person name="Dossat C."/>
            <person name="Jolivet E."/>
            <person name="Siguier P."/>
            <person name="Chandler M."/>
            <person name="Barakat M."/>
            <person name="Dedieu A."/>
            <person name="Barbe V."/>
            <person name="Heulin T."/>
            <person name="Sommer S."/>
            <person name="Achouak W."/>
            <person name="Armengaud J."/>
        </authorList>
    </citation>
    <scope>NUCLEOTIDE SEQUENCE [LARGE SCALE GENOMIC DNA]</scope>
    <source>
        <strain evidence="2">DSM 17065 / CIP 109153 / LMG 22923 / VCD115</strain>
    </source>
</reference>
<dbReference type="STRING" id="546414.Deide_10201"/>
<evidence type="ECO:0000313" key="2">
    <source>
        <dbReference type="Proteomes" id="UP000002208"/>
    </source>
</evidence>
<name>C1CUN6_DEIDV</name>
<dbReference type="AlphaFoldDB" id="C1CUN6"/>
<dbReference type="eggNOG" id="ENOG5033ATA">
    <property type="taxonomic scope" value="Bacteria"/>
</dbReference>
<dbReference type="KEGG" id="ddr:Deide_10201"/>
<sequence>MTQALSNTLTDLLQESALARPVDLRYASNRYAVGGAVAAAVTARLLGGSWADALGVGGAAFLAWATARELDPDHSETATVALPVAAAAAWMGGPGNPLSGLAALSALRVMAGTVGRGPTAVDLAALAGQAGLSAACGEKAAALLPAVTPYVTPGAKALWPMGGALVPALSGGAGASLPASITGLAALILAPRLIEPELTAAECDHPPRTVQPVRVQRARQAAVLTILGGVVTGQTRSLVPLAAAALAVGLRRQG</sequence>